<organism evidence="2 3">
    <name type="scientific">Angomonas deanei</name>
    <dbReference type="NCBI Taxonomy" id="59799"/>
    <lineage>
        <taxon>Eukaryota</taxon>
        <taxon>Discoba</taxon>
        <taxon>Euglenozoa</taxon>
        <taxon>Kinetoplastea</taxon>
        <taxon>Metakinetoplastina</taxon>
        <taxon>Trypanosomatida</taxon>
        <taxon>Trypanosomatidae</taxon>
        <taxon>Strigomonadinae</taxon>
        <taxon>Angomonas</taxon>
    </lineage>
</organism>
<accession>A0A7G2C633</accession>
<feature type="region of interest" description="Disordered" evidence="1">
    <location>
        <begin position="135"/>
        <end position="158"/>
    </location>
</feature>
<protein>
    <submittedName>
        <fullName evidence="2">Trypsin-like peptidase domain containing protein, putative</fullName>
    </submittedName>
</protein>
<dbReference type="Pfam" id="PF13365">
    <property type="entry name" value="Trypsin_2"/>
    <property type="match status" value="1"/>
</dbReference>
<reference evidence="2 3" key="1">
    <citation type="submission" date="2020-08" db="EMBL/GenBank/DDBJ databases">
        <authorList>
            <person name="Newling K."/>
            <person name="Davey J."/>
            <person name="Forrester S."/>
        </authorList>
    </citation>
    <scope>NUCLEOTIDE SEQUENCE [LARGE SCALE GENOMIC DNA]</scope>
    <source>
        <strain evidence="3">Crithidia deanei Carvalho (ATCC PRA-265)</strain>
    </source>
</reference>
<dbReference type="SUPFAM" id="SSF50494">
    <property type="entry name" value="Trypsin-like serine proteases"/>
    <property type="match status" value="1"/>
</dbReference>
<dbReference type="Gene3D" id="1.25.10.10">
    <property type="entry name" value="Leucine-rich Repeat Variant"/>
    <property type="match status" value="1"/>
</dbReference>
<dbReference type="VEuPathDB" id="TriTrypDB:ADEAN_000167800"/>
<gene>
    <name evidence="2" type="ORF">ADEAN_000167800</name>
</gene>
<dbReference type="SMART" id="SM00185">
    <property type="entry name" value="ARM"/>
    <property type="match status" value="2"/>
</dbReference>
<dbReference type="InterPro" id="IPR043504">
    <property type="entry name" value="Peptidase_S1_PA_chymotrypsin"/>
</dbReference>
<dbReference type="InterPro" id="IPR016024">
    <property type="entry name" value="ARM-type_fold"/>
</dbReference>
<sequence>MSSSLTSSNRINIPAVCRIADGKTGVTTGTGFLIGPGLIMTSTRVLTFDTAHTSTALFFENSKKNTIAVRFLPEEYYFEGKYPDYMDYCIVACERDVLFNIKAVELPLVQSKWPTVSEGDLVLVVQHIIGSSPAAENANKSVNSSSSGGDSTTASTTDQKRFEEVLRCRNNLCFLKATGSVQTAGCPVFNDNGQLVGLQSQFRSEGEGYLNRVLVLPAIVQHLFANSQLNRLPQNVRFNDVWITWFIEKDVSRIISIMANFRSEEMVRKAAQRLCDLTTQQSLIPQIIQCGGIPVILHNLRTFSTDVELAGLGLRALWNVSIGNDENIKQVVEEDGTSVIIVAMENFPQEESILEFGVVLLYNIYGTPSAPDFLHLYGERILVVLKRAVKTFAEVVVVQKFSFLLFTLLLKKISYCGENLMKDNIMQHVAFLIESKHKQVFLMEVVMQFVGELSQDKMAVKQYCAAVQPVGYSIAKVVELIVLLMLEYKMNDTILIHGNKALWGLGDEPSIRIIILQNPQTQEAFQASLPSLASSSRRV</sequence>
<evidence type="ECO:0000313" key="2">
    <source>
        <dbReference type="EMBL" id="CAD2214233.1"/>
    </source>
</evidence>
<dbReference type="InterPro" id="IPR011989">
    <property type="entry name" value="ARM-like"/>
</dbReference>
<dbReference type="Proteomes" id="UP000515908">
    <property type="component" value="Chromosome 03"/>
</dbReference>
<proteinExistence type="predicted"/>
<keyword evidence="3" id="KW-1185">Reference proteome</keyword>
<dbReference type="Gene3D" id="2.40.10.10">
    <property type="entry name" value="Trypsin-like serine proteases"/>
    <property type="match status" value="2"/>
</dbReference>
<dbReference type="SUPFAM" id="SSF48371">
    <property type="entry name" value="ARM repeat"/>
    <property type="match status" value="1"/>
</dbReference>
<evidence type="ECO:0000313" key="3">
    <source>
        <dbReference type="Proteomes" id="UP000515908"/>
    </source>
</evidence>
<evidence type="ECO:0000256" key="1">
    <source>
        <dbReference type="SAM" id="MobiDB-lite"/>
    </source>
</evidence>
<dbReference type="InterPro" id="IPR009003">
    <property type="entry name" value="Peptidase_S1_PA"/>
</dbReference>
<name>A0A7G2C633_9TRYP</name>
<feature type="compositionally biased region" description="Low complexity" evidence="1">
    <location>
        <begin position="144"/>
        <end position="157"/>
    </location>
</feature>
<dbReference type="AlphaFoldDB" id="A0A7G2C633"/>
<dbReference type="EMBL" id="LR877147">
    <property type="protein sequence ID" value="CAD2214233.1"/>
    <property type="molecule type" value="Genomic_DNA"/>
</dbReference>
<dbReference type="InterPro" id="IPR000225">
    <property type="entry name" value="Armadillo"/>
</dbReference>